<dbReference type="Gene3D" id="3.30.710.10">
    <property type="entry name" value="Potassium Channel Kv1.1, Chain A"/>
    <property type="match status" value="1"/>
</dbReference>
<feature type="region of interest" description="Disordered" evidence="3">
    <location>
        <begin position="123"/>
        <end position="172"/>
    </location>
</feature>
<dbReference type="PROSITE" id="PS50097">
    <property type="entry name" value="BTB"/>
    <property type="match status" value="1"/>
</dbReference>
<dbReference type="Pfam" id="PF00651">
    <property type="entry name" value="BTB"/>
    <property type="match status" value="1"/>
</dbReference>
<sequence>MNEGAGCATTKVVVEKGFCFQNVNADTPTVTQGGDQLSKSAVLKQESIENVPETETQETQASCRQRSRVTSKMLGNVIDSAVKRQQDLDTEKYHRRNTGGEQNINQKAWAIFQENSDFQTLQITSHDSPTGVGEHELSRSSQLASLDPAEGRDNSISRNGMRGESNGGAQTKVPCSLSPSLCFSAITKDETERSTSLSKETRIVQSQCQINNAKATLEEEGTSAPVTYCVKIGTEPRNELGHLVSPGYRSDRSEFETIRGNTNLETTQGRWESGNGVRNLYSFKEPDLVIEVAGKKIRAHKSILAEKSDYFKARLSRDILKVKGVSYTTLKVLIDYIYSSRMDVNKENVVEVITGAKILQISCAVESAMNTMAGQITMENCYEILTIAKKQRLNELKDTAYRFMSDNFLQILRESAVYGRLTGSERDLILKARMEGKKCLMVAEINDVYDRVGSRPQSRDNSRPQSPLSVVSFEENHLIYYYNEALKDWRQLTQMPEEVNTKGCGICTMYNYLFIAGGIRGHGDKGKLSDKVFCYNPFTDNWSEIRPLNQPRSQLKLVSADGYLYAIGGECLFTVEKYDPRIDRWSPVAPLPKGAFAVAHEATTCNGEIYVSGGSLFYRLLKYDPKRDEWQECPYNNSRKKSTDMVAFKNFIYRFDVNRDQGVNVFKYNTIVKLWNDSASLRQSNPLPFRCAVIGNCIYCVNKSHTLQFIVQEDTSQFRPEELKAPFEAKGVLFPFMLSLPEKSDKTT</sequence>
<evidence type="ECO:0000313" key="6">
    <source>
        <dbReference type="Proteomes" id="UP000289886"/>
    </source>
</evidence>
<keyword evidence="2" id="KW-0677">Repeat</keyword>
<organism evidence="5 6">
    <name type="scientific">Acipenser ruthenus</name>
    <name type="common">Sterlet sturgeon</name>
    <dbReference type="NCBI Taxonomy" id="7906"/>
    <lineage>
        <taxon>Eukaryota</taxon>
        <taxon>Metazoa</taxon>
        <taxon>Chordata</taxon>
        <taxon>Craniata</taxon>
        <taxon>Vertebrata</taxon>
        <taxon>Euteleostomi</taxon>
        <taxon>Actinopterygii</taxon>
        <taxon>Chondrostei</taxon>
        <taxon>Acipenseriformes</taxon>
        <taxon>Acipenseridae</taxon>
        <taxon>Acipenser</taxon>
    </lineage>
</organism>
<dbReference type="InterPro" id="IPR011333">
    <property type="entry name" value="SKP1/BTB/POZ_sf"/>
</dbReference>
<dbReference type="InterPro" id="IPR052310">
    <property type="entry name" value="Kelch/BTB_domain_protein"/>
</dbReference>
<dbReference type="Pfam" id="PF01344">
    <property type="entry name" value="Kelch_1"/>
    <property type="match status" value="2"/>
</dbReference>
<dbReference type="Gene3D" id="2.120.10.80">
    <property type="entry name" value="Kelch-type beta propeller"/>
    <property type="match status" value="1"/>
</dbReference>
<dbReference type="AlphaFoldDB" id="A0A662YZK9"/>
<evidence type="ECO:0000313" key="5">
    <source>
        <dbReference type="EMBL" id="RXN01342.1"/>
    </source>
</evidence>
<dbReference type="SMART" id="SM00225">
    <property type="entry name" value="BTB"/>
    <property type="match status" value="1"/>
</dbReference>
<proteinExistence type="predicted"/>
<evidence type="ECO:0000256" key="1">
    <source>
        <dbReference type="ARBA" id="ARBA00022441"/>
    </source>
</evidence>
<dbReference type="Proteomes" id="UP000289886">
    <property type="component" value="Unassembled WGS sequence"/>
</dbReference>
<dbReference type="PANTHER" id="PTHR45972">
    <property type="entry name" value="BTB_2 DOMAIN-CONTAINING PROTEIN"/>
    <property type="match status" value="1"/>
</dbReference>
<accession>A0A662YZK9</accession>
<dbReference type="InterPro" id="IPR006652">
    <property type="entry name" value="Kelch_1"/>
</dbReference>
<reference evidence="5 6" key="1">
    <citation type="submission" date="2019-01" db="EMBL/GenBank/DDBJ databases">
        <title>Draft Genome and Complete Hox-Cluster Characterization of the Sterlet Sturgeon (Acipenser ruthenus).</title>
        <authorList>
            <person name="Wei Q."/>
        </authorList>
    </citation>
    <scope>NUCLEOTIDE SEQUENCE [LARGE SCALE GENOMIC DNA]</scope>
    <source>
        <strain evidence="5">WHYD16114868_AA</strain>
        <tissue evidence="5">Blood</tissue>
    </source>
</reference>
<dbReference type="CDD" id="cd18484">
    <property type="entry name" value="BACK_KBTBD11_CMLAP"/>
    <property type="match status" value="1"/>
</dbReference>
<dbReference type="SMART" id="SM00612">
    <property type="entry name" value="Kelch"/>
    <property type="match status" value="3"/>
</dbReference>
<comment type="caution">
    <text evidence="5">The sequence shown here is derived from an EMBL/GenBank/DDBJ whole genome shotgun (WGS) entry which is preliminary data.</text>
</comment>
<dbReference type="SUPFAM" id="SSF117281">
    <property type="entry name" value="Kelch motif"/>
    <property type="match status" value="1"/>
</dbReference>
<keyword evidence="6" id="KW-1185">Reference proteome</keyword>
<dbReference type="InterPro" id="IPR015915">
    <property type="entry name" value="Kelch-typ_b-propeller"/>
</dbReference>
<keyword evidence="1" id="KW-0880">Kelch repeat</keyword>
<dbReference type="PANTHER" id="PTHR45972:SF3">
    <property type="entry name" value="KELCH REPEAT AND BTB DOMAIN-CONTAINING PROTEIN 11"/>
    <property type="match status" value="1"/>
</dbReference>
<evidence type="ECO:0000256" key="3">
    <source>
        <dbReference type="SAM" id="MobiDB-lite"/>
    </source>
</evidence>
<evidence type="ECO:0000256" key="2">
    <source>
        <dbReference type="ARBA" id="ARBA00022737"/>
    </source>
</evidence>
<gene>
    <name evidence="5" type="ORF">EOD39_7071</name>
</gene>
<evidence type="ECO:0000259" key="4">
    <source>
        <dbReference type="PROSITE" id="PS50097"/>
    </source>
</evidence>
<dbReference type="EMBL" id="SCEB01000055">
    <property type="protein sequence ID" value="RXN01342.1"/>
    <property type="molecule type" value="Genomic_DNA"/>
</dbReference>
<protein>
    <recommendedName>
        <fullName evidence="4">BTB domain-containing protein</fullName>
    </recommendedName>
</protein>
<dbReference type="InterPro" id="IPR000210">
    <property type="entry name" value="BTB/POZ_dom"/>
</dbReference>
<dbReference type="SUPFAM" id="SSF54695">
    <property type="entry name" value="POZ domain"/>
    <property type="match status" value="1"/>
</dbReference>
<name>A0A662YZK9_ACIRT</name>
<feature type="domain" description="BTB" evidence="4">
    <location>
        <begin position="286"/>
        <end position="346"/>
    </location>
</feature>